<feature type="region of interest" description="Disordered" evidence="1">
    <location>
        <begin position="46"/>
        <end position="78"/>
    </location>
</feature>
<dbReference type="Proteomes" id="UP000765509">
    <property type="component" value="Unassembled WGS sequence"/>
</dbReference>
<proteinExistence type="predicted"/>
<feature type="compositionally biased region" description="Polar residues" evidence="1">
    <location>
        <begin position="7"/>
        <end position="19"/>
    </location>
</feature>
<evidence type="ECO:0000256" key="1">
    <source>
        <dbReference type="SAM" id="MobiDB-lite"/>
    </source>
</evidence>
<comment type="caution">
    <text evidence="2">The sequence shown here is derived from an EMBL/GenBank/DDBJ whole genome shotgun (WGS) entry which is preliminary data.</text>
</comment>
<accession>A0A9Q3GM57</accession>
<keyword evidence="3" id="KW-1185">Reference proteome</keyword>
<reference evidence="2" key="1">
    <citation type="submission" date="2021-03" db="EMBL/GenBank/DDBJ databases">
        <title>Draft genome sequence of rust myrtle Austropuccinia psidii MF-1, a brazilian biotype.</title>
        <authorList>
            <person name="Quecine M.C."/>
            <person name="Pachon D.M.R."/>
            <person name="Bonatelli M.L."/>
            <person name="Correr F.H."/>
            <person name="Franceschini L.M."/>
            <person name="Leite T.F."/>
            <person name="Margarido G.R.A."/>
            <person name="Almeida C.A."/>
            <person name="Ferrarezi J.A."/>
            <person name="Labate C.A."/>
        </authorList>
    </citation>
    <scope>NUCLEOTIDE SEQUENCE</scope>
    <source>
        <strain evidence="2">MF-1</strain>
    </source>
</reference>
<name>A0A9Q3GM57_9BASI</name>
<organism evidence="2 3">
    <name type="scientific">Austropuccinia psidii MF-1</name>
    <dbReference type="NCBI Taxonomy" id="1389203"/>
    <lineage>
        <taxon>Eukaryota</taxon>
        <taxon>Fungi</taxon>
        <taxon>Dikarya</taxon>
        <taxon>Basidiomycota</taxon>
        <taxon>Pucciniomycotina</taxon>
        <taxon>Pucciniomycetes</taxon>
        <taxon>Pucciniales</taxon>
        <taxon>Sphaerophragmiaceae</taxon>
        <taxon>Austropuccinia</taxon>
    </lineage>
</organism>
<dbReference type="EMBL" id="AVOT02002861">
    <property type="protein sequence ID" value="MBW0471792.1"/>
    <property type="molecule type" value="Genomic_DNA"/>
</dbReference>
<evidence type="ECO:0000313" key="2">
    <source>
        <dbReference type="EMBL" id="MBW0471792.1"/>
    </source>
</evidence>
<evidence type="ECO:0000313" key="3">
    <source>
        <dbReference type="Proteomes" id="UP000765509"/>
    </source>
</evidence>
<protein>
    <submittedName>
        <fullName evidence="2">Uncharacterized protein</fullName>
    </submittedName>
</protein>
<dbReference type="OrthoDB" id="2506366at2759"/>
<dbReference type="AlphaFoldDB" id="A0A9Q3GM57"/>
<sequence length="133" mass="15376">MKDITKKINNPPAQLSNVNEAPKIVNPMKDSLYQLKELSEAVYPPKKVWKDKPNTQGSGLAPHAQPLRPRSNQAPLPLNYQPYVPDTLYPRPPLKFYYCFENAYLFTRCSYLEEDMEKSIVSRKGLNFIYPDL</sequence>
<feature type="region of interest" description="Disordered" evidence="1">
    <location>
        <begin position="1"/>
        <end position="22"/>
    </location>
</feature>
<gene>
    <name evidence="2" type="ORF">O181_011507</name>
</gene>